<reference evidence="16 17" key="1">
    <citation type="journal article" date="2019" name="Int. J. Syst. Evol. Microbiol.">
        <title>Methanofervidicoccus abyssi gen. nov., sp. nov., a hydrogenotrophic methanogen, isolated from a hydrothermal vent chimney in the Mid-Cayman Spreading Center, the Caribbean Sea.</title>
        <authorList>
            <person name="Sakai S."/>
            <person name="Takaki Y."/>
            <person name="Miyazaki M."/>
            <person name="Ogawara M."/>
            <person name="Yanagawa K."/>
            <person name="Miyazaki J."/>
            <person name="Takai K."/>
        </authorList>
    </citation>
    <scope>NUCLEOTIDE SEQUENCE [LARGE SCALE GENOMIC DNA]</scope>
    <source>
        <strain evidence="16 17">HHB</strain>
    </source>
</reference>
<keyword evidence="12" id="KW-0546">Nucleotide metabolism</keyword>
<dbReference type="SMART" id="SM00562">
    <property type="entry name" value="NDK"/>
    <property type="match status" value="1"/>
</dbReference>
<sequence>MLKPDTVRRKLIGRIIQRFEDKRLEIVEMKMLKIPKELAEKLYEEHKNKDFFKSLVDFITSGRVVVMVIEGENAISVVRKMIGKTNPLEAEMGTIRGDFGYSTPDNLVHASDSQESAKREMQLFFGK</sequence>
<evidence type="ECO:0000256" key="6">
    <source>
        <dbReference type="ARBA" id="ARBA00022679"/>
    </source>
</evidence>
<gene>
    <name evidence="16" type="ORF">MHHB_P0340</name>
</gene>
<comment type="similarity">
    <text evidence="2 13 14">Belongs to the NDK family.</text>
</comment>
<dbReference type="Proteomes" id="UP000290527">
    <property type="component" value="Unassembled WGS sequence"/>
</dbReference>
<dbReference type="GO" id="GO:0006183">
    <property type="term" value="P:GTP biosynthetic process"/>
    <property type="evidence" value="ECO:0007669"/>
    <property type="project" value="InterPro"/>
</dbReference>
<accession>A0A401HPJ5</accession>
<evidence type="ECO:0000256" key="8">
    <source>
        <dbReference type="ARBA" id="ARBA00022741"/>
    </source>
</evidence>
<evidence type="ECO:0000256" key="4">
    <source>
        <dbReference type="ARBA" id="ARBA00017632"/>
    </source>
</evidence>
<evidence type="ECO:0000313" key="17">
    <source>
        <dbReference type="Proteomes" id="UP000290527"/>
    </source>
</evidence>
<feature type="active site" description="Pros-phosphohistidine intermediate" evidence="13">
    <location>
        <position position="109"/>
    </location>
</feature>
<evidence type="ECO:0000256" key="5">
    <source>
        <dbReference type="ARBA" id="ARBA00022553"/>
    </source>
</evidence>
<dbReference type="GO" id="GO:0005524">
    <property type="term" value="F:ATP binding"/>
    <property type="evidence" value="ECO:0007669"/>
    <property type="project" value="UniProtKB-KW"/>
</dbReference>
<dbReference type="Pfam" id="PF00334">
    <property type="entry name" value="NDK"/>
    <property type="match status" value="1"/>
</dbReference>
<dbReference type="PRINTS" id="PR01243">
    <property type="entry name" value="NUCDPKINASE"/>
</dbReference>
<dbReference type="PANTHER" id="PTHR11349">
    <property type="entry name" value="NUCLEOSIDE DIPHOSPHATE KINASE"/>
    <property type="match status" value="1"/>
</dbReference>
<dbReference type="EC" id="2.7.4.6" evidence="3"/>
<comment type="cofactor">
    <cofactor evidence="1">
        <name>Mg(2+)</name>
        <dbReference type="ChEBI" id="CHEBI:18420"/>
    </cofactor>
</comment>
<keyword evidence="17" id="KW-1185">Reference proteome</keyword>
<evidence type="ECO:0000256" key="12">
    <source>
        <dbReference type="ARBA" id="ARBA00023080"/>
    </source>
</evidence>
<dbReference type="CDD" id="cd04413">
    <property type="entry name" value="NDPk_I"/>
    <property type="match status" value="1"/>
</dbReference>
<feature type="domain" description="Nucleoside diphosphate kinase-like" evidence="15">
    <location>
        <begin position="1"/>
        <end position="127"/>
    </location>
</feature>
<dbReference type="SUPFAM" id="SSF54919">
    <property type="entry name" value="Nucleoside diphosphate kinase, NDK"/>
    <property type="match status" value="1"/>
</dbReference>
<feature type="binding site" evidence="13">
    <location>
        <position position="79"/>
    </location>
    <ligand>
        <name>ATP</name>
        <dbReference type="ChEBI" id="CHEBI:30616"/>
    </ligand>
</feature>
<evidence type="ECO:0000256" key="3">
    <source>
        <dbReference type="ARBA" id="ARBA00012966"/>
    </source>
</evidence>
<feature type="binding site" evidence="13">
    <location>
        <position position="106"/>
    </location>
    <ligand>
        <name>ATP</name>
        <dbReference type="ChEBI" id="CHEBI:30616"/>
    </ligand>
</feature>
<feature type="binding site" evidence="13">
    <location>
        <position position="51"/>
    </location>
    <ligand>
        <name>ATP</name>
        <dbReference type="ChEBI" id="CHEBI:30616"/>
    </ligand>
</feature>
<evidence type="ECO:0000256" key="11">
    <source>
        <dbReference type="ARBA" id="ARBA00022842"/>
    </source>
</evidence>
<keyword evidence="11" id="KW-0460">Magnesium</keyword>
<organism evidence="16 17">
    <name type="scientific">Methanofervidicoccus abyssi</name>
    <dbReference type="NCBI Taxonomy" id="2082189"/>
    <lineage>
        <taxon>Archaea</taxon>
        <taxon>Methanobacteriati</taxon>
        <taxon>Methanobacteriota</taxon>
        <taxon>Methanomada group</taxon>
        <taxon>Methanococci</taxon>
        <taxon>Methanococcales</taxon>
        <taxon>Methanofervidicoccus</taxon>
    </lineage>
</organism>
<evidence type="ECO:0000313" key="16">
    <source>
        <dbReference type="EMBL" id="GBF36115.1"/>
    </source>
</evidence>
<dbReference type="FunFam" id="3.30.70.141:FF:000003">
    <property type="entry name" value="Nucleoside diphosphate kinase"/>
    <property type="match status" value="1"/>
</dbReference>
<dbReference type="InterPro" id="IPR034907">
    <property type="entry name" value="NDK-like_dom"/>
</dbReference>
<keyword evidence="5" id="KW-0597">Phosphoprotein</keyword>
<keyword evidence="8" id="KW-0547">Nucleotide-binding</keyword>
<evidence type="ECO:0000256" key="7">
    <source>
        <dbReference type="ARBA" id="ARBA00022723"/>
    </source>
</evidence>
<dbReference type="GO" id="GO:0046872">
    <property type="term" value="F:metal ion binding"/>
    <property type="evidence" value="ECO:0007669"/>
    <property type="project" value="UniProtKB-KW"/>
</dbReference>
<keyword evidence="9 16" id="KW-0418">Kinase</keyword>
<evidence type="ECO:0000256" key="2">
    <source>
        <dbReference type="ARBA" id="ARBA00008142"/>
    </source>
</evidence>
<evidence type="ECO:0000256" key="13">
    <source>
        <dbReference type="PROSITE-ProRule" id="PRU00706"/>
    </source>
</evidence>
<keyword evidence="10" id="KW-0067">ATP-binding</keyword>
<name>A0A401HPJ5_9EURY</name>
<evidence type="ECO:0000256" key="10">
    <source>
        <dbReference type="ARBA" id="ARBA00022840"/>
    </source>
</evidence>
<keyword evidence="6 16" id="KW-0808">Transferase</keyword>
<evidence type="ECO:0000259" key="15">
    <source>
        <dbReference type="SMART" id="SM00562"/>
    </source>
</evidence>
<dbReference type="NCBIfam" id="NF011112">
    <property type="entry name" value="PRK14540.1"/>
    <property type="match status" value="1"/>
</dbReference>
<evidence type="ECO:0000256" key="14">
    <source>
        <dbReference type="RuleBase" id="RU004011"/>
    </source>
</evidence>
<dbReference type="InterPro" id="IPR036850">
    <property type="entry name" value="NDK-like_dom_sf"/>
</dbReference>
<evidence type="ECO:0000256" key="1">
    <source>
        <dbReference type="ARBA" id="ARBA00001946"/>
    </source>
</evidence>
<proteinExistence type="inferred from homology"/>
<feature type="binding site" evidence="13">
    <location>
        <position position="96"/>
    </location>
    <ligand>
        <name>ATP</name>
        <dbReference type="ChEBI" id="CHEBI:30616"/>
    </ligand>
</feature>
<feature type="binding site" evidence="13">
    <location>
        <position position="3"/>
    </location>
    <ligand>
        <name>ATP</name>
        <dbReference type="ChEBI" id="CHEBI:30616"/>
    </ligand>
</feature>
<dbReference type="GO" id="GO:0004550">
    <property type="term" value="F:nucleoside diphosphate kinase activity"/>
    <property type="evidence" value="ECO:0007669"/>
    <property type="project" value="UniProtKB-EC"/>
</dbReference>
<dbReference type="GO" id="GO:0006241">
    <property type="term" value="P:CTP biosynthetic process"/>
    <property type="evidence" value="ECO:0007669"/>
    <property type="project" value="InterPro"/>
</dbReference>
<evidence type="ECO:0000256" key="9">
    <source>
        <dbReference type="ARBA" id="ARBA00022777"/>
    </source>
</evidence>
<comment type="caution">
    <text evidence="16">The sequence shown here is derived from an EMBL/GenBank/DDBJ whole genome shotgun (WGS) entry which is preliminary data.</text>
</comment>
<dbReference type="Gene3D" id="3.30.70.141">
    <property type="entry name" value="Nucleoside diphosphate kinase-like domain"/>
    <property type="match status" value="1"/>
</dbReference>
<protein>
    <recommendedName>
        <fullName evidence="4">Nucleoside diphosphate kinase</fullName>
        <ecNumber evidence="3">2.7.4.6</ecNumber>
    </recommendedName>
</protein>
<dbReference type="NCBIfam" id="NF001908">
    <property type="entry name" value="PRK00668.1"/>
    <property type="match status" value="1"/>
</dbReference>
<dbReference type="EMBL" id="BFAX01000002">
    <property type="protein sequence ID" value="GBF36115.1"/>
    <property type="molecule type" value="Genomic_DNA"/>
</dbReference>
<dbReference type="AlphaFoldDB" id="A0A401HPJ5"/>
<dbReference type="GO" id="GO:0006228">
    <property type="term" value="P:UTP biosynthetic process"/>
    <property type="evidence" value="ECO:0007669"/>
    <property type="project" value="InterPro"/>
</dbReference>
<dbReference type="InterPro" id="IPR001564">
    <property type="entry name" value="Nucleoside_diP_kinase"/>
</dbReference>
<dbReference type="PROSITE" id="PS51374">
    <property type="entry name" value="NDPK_LIKE"/>
    <property type="match status" value="1"/>
</dbReference>
<keyword evidence="7" id="KW-0479">Metal-binding</keyword>
<feature type="binding site" evidence="13">
    <location>
        <position position="85"/>
    </location>
    <ligand>
        <name>ATP</name>
        <dbReference type="ChEBI" id="CHEBI:30616"/>
    </ligand>
</feature>